<dbReference type="EMBL" id="JAHRIQ010085763">
    <property type="protein sequence ID" value="MEQ2249580.1"/>
    <property type="molecule type" value="Genomic_DNA"/>
</dbReference>
<dbReference type="Proteomes" id="UP001482620">
    <property type="component" value="Unassembled WGS sequence"/>
</dbReference>
<evidence type="ECO:0000313" key="1">
    <source>
        <dbReference type="EMBL" id="MEQ2249580.1"/>
    </source>
</evidence>
<gene>
    <name evidence="1" type="ORF">ILYODFUR_030851</name>
</gene>
<organism evidence="1 2">
    <name type="scientific">Ilyodon furcidens</name>
    <name type="common">goldbreast splitfin</name>
    <dbReference type="NCBI Taxonomy" id="33524"/>
    <lineage>
        <taxon>Eukaryota</taxon>
        <taxon>Metazoa</taxon>
        <taxon>Chordata</taxon>
        <taxon>Craniata</taxon>
        <taxon>Vertebrata</taxon>
        <taxon>Euteleostomi</taxon>
        <taxon>Actinopterygii</taxon>
        <taxon>Neopterygii</taxon>
        <taxon>Teleostei</taxon>
        <taxon>Neoteleostei</taxon>
        <taxon>Acanthomorphata</taxon>
        <taxon>Ovalentaria</taxon>
        <taxon>Atherinomorphae</taxon>
        <taxon>Cyprinodontiformes</taxon>
        <taxon>Goodeidae</taxon>
        <taxon>Ilyodon</taxon>
    </lineage>
</organism>
<proteinExistence type="predicted"/>
<accession>A0ABV0UWW9</accession>
<reference evidence="1 2" key="1">
    <citation type="submission" date="2021-06" db="EMBL/GenBank/DDBJ databases">
        <authorList>
            <person name="Palmer J.M."/>
        </authorList>
    </citation>
    <scope>NUCLEOTIDE SEQUENCE [LARGE SCALE GENOMIC DNA]</scope>
    <source>
        <strain evidence="2">if_2019</strain>
        <tissue evidence="1">Muscle</tissue>
    </source>
</reference>
<keyword evidence="2" id="KW-1185">Reference proteome</keyword>
<sequence length="145" mass="15965">MTCMISDEQLAPTQGNRQKSIQDQIMQIMIGMQLEGAACPSSEVFLFHLHCYLHSCSGDCLPTKKTAKRENDKGSIFIQNVPLTAHTLSLSQPLWIALCSSSLFPFSAKISLHTACLCQSSKCLVENCSQAACKVDLVIVENKER</sequence>
<protein>
    <submittedName>
        <fullName evidence="1">Uncharacterized protein</fullName>
    </submittedName>
</protein>
<comment type="caution">
    <text evidence="1">The sequence shown here is derived from an EMBL/GenBank/DDBJ whole genome shotgun (WGS) entry which is preliminary data.</text>
</comment>
<evidence type="ECO:0000313" key="2">
    <source>
        <dbReference type="Proteomes" id="UP001482620"/>
    </source>
</evidence>
<name>A0ABV0UWW9_9TELE</name>